<dbReference type="Proteomes" id="UP001243844">
    <property type="component" value="Unassembled WGS sequence"/>
</dbReference>
<organism evidence="3 4">
    <name type="scientific">Acinetobacter rudis</name>
    <dbReference type="NCBI Taxonomy" id="632955"/>
    <lineage>
        <taxon>Bacteria</taxon>
        <taxon>Pseudomonadati</taxon>
        <taxon>Pseudomonadota</taxon>
        <taxon>Gammaproteobacteria</taxon>
        <taxon>Moraxellales</taxon>
        <taxon>Moraxellaceae</taxon>
        <taxon>Acinetobacter</taxon>
    </lineage>
</organism>
<dbReference type="SUPFAM" id="SSF52402">
    <property type="entry name" value="Adenine nucleotide alpha hydrolases-like"/>
    <property type="match status" value="1"/>
</dbReference>
<dbReference type="InterPro" id="IPR006015">
    <property type="entry name" value="Universal_stress_UspA"/>
</dbReference>
<dbReference type="CDD" id="cd00293">
    <property type="entry name" value="USP-like"/>
    <property type="match status" value="1"/>
</dbReference>
<reference evidence="3" key="1">
    <citation type="submission" date="2023-08" db="EMBL/GenBank/DDBJ databases">
        <title>Emergence of clinically-relevant ST2 carbapenem-resistant Acinetobacter baumannii strains in hospital sewages in Zhejiang, East of China.</title>
        <authorList>
            <person name="Kaichao C."/>
            <person name="Zhang R."/>
        </authorList>
    </citation>
    <scope>NUCLEOTIDE SEQUENCE</scope>
    <source>
        <strain evidence="3">M-RB-37</strain>
    </source>
</reference>
<comment type="caution">
    <text evidence="3">The sequence shown here is derived from an EMBL/GenBank/DDBJ whole genome shotgun (WGS) entry which is preliminary data.</text>
</comment>
<evidence type="ECO:0000313" key="4">
    <source>
        <dbReference type="Proteomes" id="UP001243844"/>
    </source>
</evidence>
<dbReference type="AlphaFoldDB" id="A0AAW8JA82"/>
<sequence>MSFQHLLFVIDDDQISSVAIQHVTTLALTFNSRVTLMSVISIDPFFAIEFYKIAPSFTQYLLKTEAKVLAQLTILKHQMLQQGITDIQTKVIHDIPVAIGVLTIADEINADLIIVAAHNRNSLKKILAGSTPRAVLDISPLPVMVIND</sequence>
<dbReference type="InterPro" id="IPR006016">
    <property type="entry name" value="UspA"/>
</dbReference>
<dbReference type="InterPro" id="IPR014729">
    <property type="entry name" value="Rossmann-like_a/b/a_fold"/>
</dbReference>
<name>A0AAW8JA82_9GAMM</name>
<accession>A0AAW8JA82</accession>
<feature type="domain" description="UspA" evidence="2">
    <location>
        <begin position="3"/>
        <end position="146"/>
    </location>
</feature>
<dbReference type="EMBL" id="JAVIDL010000014">
    <property type="protein sequence ID" value="MDQ8935867.1"/>
    <property type="molecule type" value="Genomic_DNA"/>
</dbReference>
<comment type="similarity">
    <text evidence="1">Belongs to the universal stress protein A family.</text>
</comment>
<protein>
    <submittedName>
        <fullName evidence="3">Universal stress protein</fullName>
    </submittedName>
</protein>
<evidence type="ECO:0000313" key="3">
    <source>
        <dbReference type="EMBL" id="MDQ8935867.1"/>
    </source>
</evidence>
<dbReference type="PANTHER" id="PTHR46268">
    <property type="entry name" value="STRESS RESPONSE PROTEIN NHAX"/>
    <property type="match status" value="1"/>
</dbReference>
<dbReference type="PANTHER" id="PTHR46268:SF6">
    <property type="entry name" value="UNIVERSAL STRESS PROTEIN UP12"/>
    <property type="match status" value="1"/>
</dbReference>
<evidence type="ECO:0000259" key="2">
    <source>
        <dbReference type="Pfam" id="PF00582"/>
    </source>
</evidence>
<dbReference type="RefSeq" id="WP_308981455.1">
    <property type="nucleotide sequence ID" value="NZ_JAVIDL010000014.1"/>
</dbReference>
<gene>
    <name evidence="3" type="ORF">RFH47_08995</name>
</gene>
<evidence type="ECO:0000256" key="1">
    <source>
        <dbReference type="ARBA" id="ARBA00008791"/>
    </source>
</evidence>
<dbReference type="Gene3D" id="3.40.50.620">
    <property type="entry name" value="HUPs"/>
    <property type="match status" value="1"/>
</dbReference>
<dbReference type="PRINTS" id="PR01438">
    <property type="entry name" value="UNVRSLSTRESS"/>
</dbReference>
<dbReference type="Pfam" id="PF00582">
    <property type="entry name" value="Usp"/>
    <property type="match status" value="1"/>
</dbReference>
<proteinExistence type="inferred from homology"/>